<evidence type="ECO:0000313" key="2">
    <source>
        <dbReference type="Proteomes" id="UP001589693"/>
    </source>
</evidence>
<dbReference type="EMBL" id="JBHLZU010000037">
    <property type="protein sequence ID" value="MFB9909657.1"/>
    <property type="molecule type" value="Genomic_DNA"/>
</dbReference>
<reference evidence="1 2" key="1">
    <citation type="submission" date="2024-09" db="EMBL/GenBank/DDBJ databases">
        <authorList>
            <person name="Sun Q."/>
            <person name="Mori K."/>
        </authorList>
    </citation>
    <scope>NUCLEOTIDE SEQUENCE [LARGE SCALE GENOMIC DNA]</scope>
    <source>
        <strain evidence="1 2">TBRC 7907</strain>
    </source>
</reference>
<organism evidence="1 2">
    <name type="scientific">Allokutzneria oryzae</name>
    <dbReference type="NCBI Taxonomy" id="1378989"/>
    <lineage>
        <taxon>Bacteria</taxon>
        <taxon>Bacillati</taxon>
        <taxon>Actinomycetota</taxon>
        <taxon>Actinomycetes</taxon>
        <taxon>Pseudonocardiales</taxon>
        <taxon>Pseudonocardiaceae</taxon>
        <taxon>Allokutzneria</taxon>
    </lineage>
</organism>
<dbReference type="Proteomes" id="UP001589693">
    <property type="component" value="Unassembled WGS sequence"/>
</dbReference>
<protein>
    <submittedName>
        <fullName evidence="1">Uncharacterized protein</fullName>
    </submittedName>
</protein>
<proteinExistence type="predicted"/>
<comment type="caution">
    <text evidence="1">The sequence shown here is derived from an EMBL/GenBank/DDBJ whole genome shotgun (WGS) entry which is preliminary data.</text>
</comment>
<name>A0ABV6A948_9PSEU</name>
<evidence type="ECO:0000313" key="1">
    <source>
        <dbReference type="EMBL" id="MFB9909657.1"/>
    </source>
</evidence>
<accession>A0ABV6A948</accession>
<keyword evidence="2" id="KW-1185">Reference proteome</keyword>
<dbReference type="RefSeq" id="WP_377862569.1">
    <property type="nucleotide sequence ID" value="NZ_JBHLZU010000037.1"/>
</dbReference>
<gene>
    <name evidence="1" type="ORF">ACFFQA_37475</name>
</gene>
<sequence length="119" mass="13003">MKNIPLPVDLSGYKLMITEDPEIKTFTNDQGVVETAVDRDTKTPLYVVSLFMKSADKSVKRKGIEIKVTLSTDPGDAFEEGDYVALVEPTVSLWQNDKGSGLTFKALGLQPLNRVANAA</sequence>